<evidence type="ECO:0000313" key="2">
    <source>
        <dbReference type="EMBL" id="MBH8579853.1"/>
    </source>
</evidence>
<dbReference type="RefSeq" id="WP_146803526.1">
    <property type="nucleotide sequence ID" value="NZ_BJUK01000029.1"/>
</dbReference>
<reference evidence="1 3" key="1">
    <citation type="submission" date="2019-07" db="EMBL/GenBank/DDBJ databases">
        <title>Whole genome shotgun sequence of Halomonas pacifica NBRC 102220.</title>
        <authorList>
            <person name="Hosoyama A."/>
            <person name="Uohara A."/>
            <person name="Ohji S."/>
            <person name="Ichikawa N."/>
        </authorList>
    </citation>
    <scope>NUCLEOTIDE SEQUENCE [LARGE SCALE GENOMIC DNA]</scope>
    <source>
        <strain evidence="1 3">NBRC 102220</strain>
    </source>
</reference>
<proteinExistence type="predicted"/>
<keyword evidence="3" id="KW-1185">Reference proteome</keyword>
<organism evidence="1 3">
    <name type="scientific">Bisbaumannia pacifica</name>
    <dbReference type="NCBI Taxonomy" id="77098"/>
    <lineage>
        <taxon>Bacteria</taxon>
        <taxon>Pseudomonadati</taxon>
        <taxon>Pseudomonadota</taxon>
        <taxon>Gammaproteobacteria</taxon>
        <taxon>Oceanospirillales</taxon>
        <taxon>Halomonadaceae</taxon>
        <taxon>Bisbaumannia</taxon>
    </lineage>
</organism>
<reference evidence="2 4" key="2">
    <citation type="submission" date="2020-12" db="EMBL/GenBank/DDBJ databases">
        <title>Draft genome sequence of Halomonas pacifica strain CARE-V15.</title>
        <authorList>
            <person name="Vignesh N."/>
            <person name="Thabitha A."/>
            <person name="Saravanan R."/>
            <person name="Manigandan V."/>
        </authorList>
    </citation>
    <scope>NUCLEOTIDE SEQUENCE [LARGE SCALE GENOMIC DNA]</scope>
    <source>
        <strain evidence="2 4">CARE-V15</strain>
    </source>
</reference>
<dbReference type="EMBL" id="BJUK01000029">
    <property type="protein sequence ID" value="GEK48188.1"/>
    <property type="molecule type" value="Genomic_DNA"/>
</dbReference>
<protein>
    <submittedName>
        <fullName evidence="2">DUF2835 domain-containing protein</fullName>
    </submittedName>
</protein>
<evidence type="ECO:0000313" key="4">
    <source>
        <dbReference type="Proteomes" id="UP000651738"/>
    </source>
</evidence>
<dbReference type="OrthoDB" id="5600793at2"/>
<comment type="caution">
    <text evidence="1">The sequence shown here is derived from an EMBL/GenBank/DDBJ whole genome shotgun (WGS) entry which is preliminary data.</text>
</comment>
<dbReference type="Proteomes" id="UP000651738">
    <property type="component" value="Unassembled WGS sequence"/>
</dbReference>
<accession>A0A510X9S4</accession>
<sequence length="77" mass="8343">MPSIDIRLALSAEACLAHYEGRIERVIARSLDGRRVAFPAVALRRLVGRDGVHGCFRLHFSAAGRFESITPLGQGGP</sequence>
<evidence type="ECO:0000313" key="1">
    <source>
        <dbReference type="EMBL" id="GEK48188.1"/>
    </source>
</evidence>
<dbReference type="AlphaFoldDB" id="A0A510X9S4"/>
<dbReference type="Proteomes" id="UP000321275">
    <property type="component" value="Unassembled WGS sequence"/>
</dbReference>
<dbReference type="InterPro" id="IPR021363">
    <property type="entry name" value="DUF2835"/>
</dbReference>
<evidence type="ECO:0000313" key="3">
    <source>
        <dbReference type="Proteomes" id="UP000321275"/>
    </source>
</evidence>
<name>A0A510X9S4_9GAMM</name>
<dbReference type="Pfam" id="PF11197">
    <property type="entry name" value="DUF2835"/>
    <property type="match status" value="1"/>
</dbReference>
<gene>
    <name evidence="1" type="ORF">HPA02_24710</name>
    <name evidence="2" type="ORF">I7V36_07065</name>
</gene>
<dbReference type="EMBL" id="JAEDAF010000005">
    <property type="protein sequence ID" value="MBH8579853.1"/>
    <property type="molecule type" value="Genomic_DNA"/>
</dbReference>